<organism evidence="1 2">
    <name type="scientific">Moniliophthora roreri</name>
    <name type="common">Frosty pod rot fungus</name>
    <name type="synonym">Monilia roreri</name>
    <dbReference type="NCBI Taxonomy" id="221103"/>
    <lineage>
        <taxon>Eukaryota</taxon>
        <taxon>Fungi</taxon>
        <taxon>Dikarya</taxon>
        <taxon>Basidiomycota</taxon>
        <taxon>Agaricomycotina</taxon>
        <taxon>Agaricomycetes</taxon>
        <taxon>Agaricomycetidae</taxon>
        <taxon>Agaricales</taxon>
        <taxon>Marasmiineae</taxon>
        <taxon>Marasmiaceae</taxon>
        <taxon>Moniliophthora</taxon>
    </lineage>
</organism>
<comment type="caution">
    <text evidence="1">The sequence shown here is derived from an EMBL/GenBank/DDBJ whole genome shotgun (WGS) entry which is preliminary data.</text>
</comment>
<proteinExistence type="predicted"/>
<dbReference type="Proteomes" id="UP000054988">
    <property type="component" value="Unassembled WGS sequence"/>
</dbReference>
<reference evidence="1 2" key="1">
    <citation type="submission" date="2015-12" db="EMBL/GenBank/DDBJ databases">
        <title>Draft genome sequence of Moniliophthora roreri, the causal agent of frosty pod rot of cacao.</title>
        <authorList>
            <person name="Aime M.C."/>
            <person name="Diaz-Valderrama J.R."/>
            <person name="Kijpornyongpan T."/>
            <person name="Phillips-Mora W."/>
        </authorList>
    </citation>
    <scope>NUCLEOTIDE SEQUENCE [LARGE SCALE GENOMIC DNA]</scope>
    <source>
        <strain evidence="1 2">MCA 2952</strain>
    </source>
</reference>
<name>A0A0W0G942_MONRR</name>
<protein>
    <submittedName>
        <fullName evidence="1">Uncharacterized protein</fullName>
    </submittedName>
</protein>
<evidence type="ECO:0000313" key="2">
    <source>
        <dbReference type="Proteomes" id="UP000054988"/>
    </source>
</evidence>
<dbReference type="AlphaFoldDB" id="A0A0W0G942"/>
<dbReference type="EMBL" id="LATX01000791">
    <property type="protein sequence ID" value="KTB45069.1"/>
    <property type="molecule type" value="Genomic_DNA"/>
</dbReference>
<sequence>MVNIDNYPPALSIRALSILAAESFPNVSYIKLRGVHFSSFDQFSDFLASFPQLQWLECTEMLVNEKAPMKDADLVVLHQLWKLRVDSNAFFSPFYHRFAFSRLEDVDFHDPLTFVIEERESSTKFRMWDACFHILDVVYAVYVSRCQCISTNVLSICPQ</sequence>
<accession>A0A0W0G942</accession>
<gene>
    <name evidence="1" type="ORF">WG66_2370</name>
</gene>
<evidence type="ECO:0000313" key="1">
    <source>
        <dbReference type="EMBL" id="KTB45069.1"/>
    </source>
</evidence>